<sequence>MKTIRRVFRLASVLATVVAALLLVVATASGPRAAVGGIDDAADALRDGPVYVDPRARDVLPPSAAESLENRIERADKPVLVAVLPADGDFDRQTLLRDLRTETGITGVYAVALGDRFDAGADRQVMPRNAVQNVVGAVERAHPGDPRAMVTDFADQAIEQANGVAPAAWDGGGAGEDGGRTGGGTGAILTLGILVLLAAGSAFLVSRGGRRRRERQDRAGLERLRPVVDEDITAFGEELGRIGFDPVAARATGVGPGDTAPAGSAADASAGEAAGQNADAAREDYARALDAYENAKSTMASARRPQDVQRVSEALADGRFALATLEARLRGEPLPERRPPCFFDPRHGPSVEDVEWAPPGGTRRTVPVCAADATRLADGEDPSVREVGTPQGPRPYWEAGPVYAPWAAGYFGGALLPGLLMGTMLGSALGGPNAWGADGGDFSGGDFSGGDFDGRDFGGGFGDGGGGFGGGDFGGGGF</sequence>
<gene>
    <name evidence="4" type="ORF">JW613_06100</name>
</gene>
<evidence type="ECO:0000256" key="3">
    <source>
        <dbReference type="SAM" id="SignalP"/>
    </source>
</evidence>
<dbReference type="GeneID" id="96258173"/>
<keyword evidence="2" id="KW-1133">Transmembrane helix</keyword>
<reference evidence="4 5" key="1">
    <citation type="submission" date="2021-02" db="EMBL/GenBank/DDBJ databases">
        <title>Streptomyces spirodelae sp. nov., isolated from duckweed.</title>
        <authorList>
            <person name="Saimee Y."/>
            <person name="Duangmal K."/>
        </authorList>
    </citation>
    <scope>NUCLEOTIDE SEQUENCE [LARGE SCALE GENOMIC DNA]</scope>
    <source>
        <strain evidence="4 5">DSM 42105</strain>
    </source>
</reference>
<organism evidence="4 5">
    <name type="scientific">Streptomyces smyrnaeus</name>
    <dbReference type="NCBI Taxonomy" id="1387713"/>
    <lineage>
        <taxon>Bacteria</taxon>
        <taxon>Bacillati</taxon>
        <taxon>Actinomycetota</taxon>
        <taxon>Actinomycetes</taxon>
        <taxon>Kitasatosporales</taxon>
        <taxon>Streptomycetaceae</taxon>
        <taxon>Streptomyces</taxon>
    </lineage>
</organism>
<protein>
    <recommendedName>
        <fullName evidence="6">TPM domain-containing protein</fullName>
    </recommendedName>
</protein>
<keyword evidence="2" id="KW-0472">Membrane</keyword>
<name>A0ABS3XS24_9ACTN</name>
<evidence type="ECO:0008006" key="6">
    <source>
        <dbReference type="Google" id="ProtNLM"/>
    </source>
</evidence>
<keyword evidence="3" id="KW-0732">Signal</keyword>
<feature type="chain" id="PRO_5046858035" description="TPM domain-containing protein" evidence="3">
    <location>
        <begin position="34"/>
        <end position="478"/>
    </location>
</feature>
<evidence type="ECO:0000256" key="2">
    <source>
        <dbReference type="SAM" id="Phobius"/>
    </source>
</evidence>
<feature type="compositionally biased region" description="Low complexity" evidence="1">
    <location>
        <begin position="257"/>
        <end position="279"/>
    </location>
</feature>
<evidence type="ECO:0000256" key="1">
    <source>
        <dbReference type="SAM" id="MobiDB-lite"/>
    </source>
</evidence>
<dbReference type="Proteomes" id="UP000721954">
    <property type="component" value="Unassembled WGS sequence"/>
</dbReference>
<evidence type="ECO:0000313" key="5">
    <source>
        <dbReference type="Proteomes" id="UP000721954"/>
    </source>
</evidence>
<comment type="caution">
    <text evidence="4">The sequence shown here is derived from an EMBL/GenBank/DDBJ whole genome shotgun (WGS) entry which is preliminary data.</text>
</comment>
<evidence type="ECO:0000313" key="4">
    <source>
        <dbReference type="EMBL" id="MBO8197871.1"/>
    </source>
</evidence>
<accession>A0ABS3XS24</accession>
<feature type="signal peptide" evidence="3">
    <location>
        <begin position="1"/>
        <end position="33"/>
    </location>
</feature>
<dbReference type="EMBL" id="JAFFZM010000002">
    <property type="protein sequence ID" value="MBO8197871.1"/>
    <property type="molecule type" value="Genomic_DNA"/>
</dbReference>
<feature type="region of interest" description="Disordered" evidence="1">
    <location>
        <begin position="253"/>
        <end position="279"/>
    </location>
</feature>
<proteinExistence type="predicted"/>
<keyword evidence="5" id="KW-1185">Reference proteome</keyword>
<feature type="transmembrane region" description="Helical" evidence="2">
    <location>
        <begin position="186"/>
        <end position="205"/>
    </location>
</feature>
<dbReference type="RefSeq" id="WP_209209621.1">
    <property type="nucleotide sequence ID" value="NZ_JAFFZM010000002.1"/>
</dbReference>
<keyword evidence="2" id="KW-0812">Transmembrane</keyword>